<dbReference type="RefSeq" id="WP_112084548.1">
    <property type="nucleotide sequence ID" value="NZ_QLSV01000001.1"/>
</dbReference>
<dbReference type="InterPro" id="IPR029017">
    <property type="entry name" value="Enolase-like_N"/>
</dbReference>
<comment type="similarity">
    <text evidence="1">Belongs to the mandelate racemase/muconate lactonizing enzyme family.</text>
</comment>
<keyword evidence="2" id="KW-0479">Metal-binding</keyword>
<dbReference type="InterPro" id="IPR029065">
    <property type="entry name" value="Enolase_C-like"/>
</dbReference>
<name>A0A328WXD8_9FLAO</name>
<evidence type="ECO:0000256" key="1">
    <source>
        <dbReference type="ARBA" id="ARBA00008031"/>
    </source>
</evidence>
<keyword evidence="6" id="KW-1185">Reference proteome</keyword>
<protein>
    <submittedName>
        <fullName evidence="5">L-alanine-DL-glutamate epimerase-like enolase superfamily enzyme</fullName>
    </submittedName>
</protein>
<dbReference type="Pfam" id="PF13378">
    <property type="entry name" value="MR_MLE_C"/>
    <property type="match status" value="1"/>
</dbReference>
<dbReference type="InterPro" id="IPR036849">
    <property type="entry name" value="Enolase-like_C_sf"/>
</dbReference>
<dbReference type="Gene3D" id="3.20.20.120">
    <property type="entry name" value="Enolase-like C-terminal domain"/>
    <property type="match status" value="1"/>
</dbReference>
<dbReference type="InterPro" id="IPR034593">
    <property type="entry name" value="DgoD-like"/>
</dbReference>
<dbReference type="GO" id="GO:0016854">
    <property type="term" value="F:racemase and epimerase activity"/>
    <property type="evidence" value="ECO:0007669"/>
    <property type="project" value="UniProtKB-ARBA"/>
</dbReference>
<dbReference type="Proteomes" id="UP000249518">
    <property type="component" value="Unassembled WGS sequence"/>
</dbReference>
<evidence type="ECO:0000259" key="4">
    <source>
        <dbReference type="Pfam" id="PF13378"/>
    </source>
</evidence>
<feature type="domain" description="Mandelate racemase/muconate lactonizing enzyme N-terminal" evidence="3">
    <location>
        <begin position="7"/>
        <end position="115"/>
    </location>
</feature>
<dbReference type="Pfam" id="PF02746">
    <property type="entry name" value="MR_MLE_N"/>
    <property type="match status" value="1"/>
</dbReference>
<reference evidence="5 6" key="1">
    <citation type="submission" date="2018-06" db="EMBL/GenBank/DDBJ databases">
        <title>Genomic Encyclopedia of Type Strains, Phase III (KMG-III): the genomes of soil and plant-associated and newly described type strains.</title>
        <authorList>
            <person name="Whitman W."/>
        </authorList>
    </citation>
    <scope>NUCLEOTIDE SEQUENCE [LARGE SCALE GENOMIC DNA]</scope>
    <source>
        <strain evidence="5 6">CGMCC 1.12504</strain>
    </source>
</reference>
<dbReference type="OrthoDB" id="9775391at2"/>
<accession>A0A328WXD8</accession>
<dbReference type="AlphaFoldDB" id="A0A328WXD8"/>
<comment type="caution">
    <text evidence="5">The sequence shown here is derived from an EMBL/GenBank/DDBJ whole genome shotgun (WGS) entry which is preliminary data.</text>
</comment>
<dbReference type="PANTHER" id="PTHR48080">
    <property type="entry name" value="D-GALACTONATE DEHYDRATASE-RELATED"/>
    <property type="match status" value="1"/>
</dbReference>
<evidence type="ECO:0000259" key="3">
    <source>
        <dbReference type="Pfam" id="PF02746"/>
    </source>
</evidence>
<dbReference type="PANTHER" id="PTHR48080:SF3">
    <property type="entry name" value="ENOLASE SUPERFAMILY MEMBER DDB_G0284701"/>
    <property type="match status" value="1"/>
</dbReference>
<gene>
    <name evidence="5" type="ORF">B0I10_101122</name>
</gene>
<evidence type="ECO:0000313" key="6">
    <source>
        <dbReference type="Proteomes" id="UP000249518"/>
    </source>
</evidence>
<dbReference type="SUPFAM" id="SSF51604">
    <property type="entry name" value="Enolase C-terminal domain-like"/>
    <property type="match status" value="1"/>
</dbReference>
<evidence type="ECO:0000256" key="2">
    <source>
        <dbReference type="ARBA" id="ARBA00022723"/>
    </source>
</evidence>
<dbReference type="GO" id="GO:0046872">
    <property type="term" value="F:metal ion binding"/>
    <property type="evidence" value="ECO:0007669"/>
    <property type="project" value="UniProtKB-KW"/>
</dbReference>
<dbReference type="InterPro" id="IPR013341">
    <property type="entry name" value="Mandelate_racemase_N_dom"/>
</dbReference>
<proteinExistence type="inferred from homology"/>
<organism evidence="5 6">
    <name type="scientific">Flavobacterium lacus</name>
    <dbReference type="NCBI Taxonomy" id="1353778"/>
    <lineage>
        <taxon>Bacteria</taxon>
        <taxon>Pseudomonadati</taxon>
        <taxon>Bacteroidota</taxon>
        <taxon>Flavobacteriia</taxon>
        <taxon>Flavobacteriales</taxon>
        <taxon>Flavobacteriaceae</taxon>
        <taxon>Flavobacterium</taxon>
    </lineage>
</organism>
<dbReference type="SUPFAM" id="SSF54826">
    <property type="entry name" value="Enolase N-terminal domain-like"/>
    <property type="match status" value="1"/>
</dbReference>
<feature type="domain" description="Enolase C-terminal" evidence="4">
    <location>
        <begin position="169"/>
        <end position="329"/>
    </location>
</feature>
<dbReference type="Gene3D" id="3.30.390.10">
    <property type="entry name" value="Enolase-like, N-terminal domain"/>
    <property type="match status" value="1"/>
</dbReference>
<evidence type="ECO:0000313" key="5">
    <source>
        <dbReference type="EMBL" id="RAR50951.1"/>
    </source>
</evidence>
<sequence>MQLNWKIVHHQLKEPFKIAYGVYHFRKALIISIDFNGKTGFGECTEIDYYHIHLDDFVNDLERIQPIFSNFLIEHPFNFFKKLQAFLLHPFLQSAIDCAFWDLYGKLENKTFAELNQIKITYFPPSSITISMDEEAVQLKKIIDSDWEFCKVKVNSWSTSLRDKLLATGKKISIDSNGSFSLEICEFIQNDPLSAKFLYFEQPMPKGTDNYRNLSQTSYANWMADEDLQSIDDLELLQPHYKTLNIKVMKCGGLTPSLDIIQKAKAMNFKIMIGCMTESTVGISAGIALASFADYLDLDGANLIANDLFNGSKIVNGEVVLSEGSGLGIFL</sequence>
<dbReference type="EMBL" id="QLSV01000001">
    <property type="protein sequence ID" value="RAR50951.1"/>
    <property type="molecule type" value="Genomic_DNA"/>
</dbReference>